<feature type="compositionally biased region" description="Basic and acidic residues" evidence="6">
    <location>
        <begin position="604"/>
        <end position="614"/>
    </location>
</feature>
<feature type="region of interest" description="Disordered" evidence="6">
    <location>
        <begin position="31"/>
        <end position="75"/>
    </location>
</feature>
<protein>
    <recommendedName>
        <fullName evidence="9">TM7S3/TM198-like domain-containing protein</fullName>
    </recommendedName>
</protein>
<feature type="region of interest" description="Disordered" evidence="6">
    <location>
        <begin position="1027"/>
        <end position="1063"/>
    </location>
</feature>
<feature type="region of interest" description="Disordered" evidence="6">
    <location>
        <begin position="547"/>
        <end position="855"/>
    </location>
</feature>
<feature type="compositionally biased region" description="Basic and acidic residues" evidence="6">
    <location>
        <begin position="624"/>
        <end position="645"/>
    </location>
</feature>
<evidence type="ECO:0000259" key="9">
    <source>
        <dbReference type="Pfam" id="PF13886"/>
    </source>
</evidence>
<evidence type="ECO:0000313" key="10">
    <source>
        <dbReference type="EMBL" id="KAL2813812.1"/>
    </source>
</evidence>
<comment type="subcellular location">
    <subcellularLocation>
        <location evidence="1">Membrane</location>
        <topology evidence="1">Multi-pass membrane protein</topology>
    </subcellularLocation>
</comment>
<dbReference type="PANTHER" id="PTHR39469:SF1">
    <property type="entry name" value="DUF4203 DOMAIN-CONTAINING PROTEIN"/>
    <property type="match status" value="1"/>
</dbReference>
<reference evidence="10 11" key="1">
    <citation type="submission" date="2024-07" db="EMBL/GenBank/DDBJ databases">
        <title>Section-level genome sequencing and comparative genomics of Aspergillus sections Usti and Cavernicolus.</title>
        <authorList>
            <consortium name="Lawrence Berkeley National Laboratory"/>
            <person name="Nybo J.L."/>
            <person name="Vesth T.C."/>
            <person name="Theobald S."/>
            <person name="Frisvad J.C."/>
            <person name="Larsen T.O."/>
            <person name="Kjaerboelling I."/>
            <person name="Rothschild-Mancinelli K."/>
            <person name="Lyhne E.K."/>
            <person name="Kogle M.E."/>
            <person name="Barry K."/>
            <person name="Clum A."/>
            <person name="Na H."/>
            <person name="Ledsgaard L."/>
            <person name="Lin J."/>
            <person name="Lipzen A."/>
            <person name="Kuo A."/>
            <person name="Riley R."/>
            <person name="Mondo S."/>
            <person name="LaButti K."/>
            <person name="Haridas S."/>
            <person name="Pangalinan J."/>
            <person name="Salamov A.A."/>
            <person name="Simmons B.A."/>
            <person name="Magnuson J.K."/>
            <person name="Chen J."/>
            <person name="Drula E."/>
            <person name="Henrissat B."/>
            <person name="Wiebenga A."/>
            <person name="Lubbers R.J."/>
            <person name="Gomes A.C."/>
            <person name="Makela M.R."/>
            <person name="Stajich J."/>
            <person name="Grigoriev I.V."/>
            <person name="Mortensen U.H."/>
            <person name="De vries R.P."/>
            <person name="Baker S.E."/>
            <person name="Andersen M.R."/>
        </authorList>
    </citation>
    <scope>NUCLEOTIDE SEQUENCE [LARGE SCALE GENOMIC DNA]</scope>
    <source>
        <strain evidence="10 11">CBS 600.67</strain>
    </source>
</reference>
<feature type="coiled-coil region" evidence="5">
    <location>
        <begin position="323"/>
        <end position="352"/>
    </location>
</feature>
<name>A0ABR4HEI0_9EURO</name>
<feature type="region of interest" description="Disordered" evidence="6">
    <location>
        <begin position="1115"/>
        <end position="1196"/>
    </location>
</feature>
<organism evidence="10 11">
    <name type="scientific">Aspergillus cavernicola</name>
    <dbReference type="NCBI Taxonomy" id="176166"/>
    <lineage>
        <taxon>Eukaryota</taxon>
        <taxon>Fungi</taxon>
        <taxon>Dikarya</taxon>
        <taxon>Ascomycota</taxon>
        <taxon>Pezizomycotina</taxon>
        <taxon>Eurotiomycetes</taxon>
        <taxon>Eurotiomycetidae</taxon>
        <taxon>Eurotiales</taxon>
        <taxon>Aspergillaceae</taxon>
        <taxon>Aspergillus</taxon>
        <taxon>Aspergillus subgen. Nidulantes</taxon>
    </lineage>
</organism>
<feature type="region of interest" description="Disordered" evidence="6">
    <location>
        <begin position="879"/>
        <end position="1006"/>
    </location>
</feature>
<keyword evidence="11" id="KW-1185">Reference proteome</keyword>
<evidence type="ECO:0000256" key="3">
    <source>
        <dbReference type="ARBA" id="ARBA00022989"/>
    </source>
</evidence>
<feature type="transmembrane region" description="Helical" evidence="7">
    <location>
        <begin position="190"/>
        <end position="206"/>
    </location>
</feature>
<feature type="compositionally biased region" description="Polar residues" evidence="6">
    <location>
        <begin position="1027"/>
        <end position="1054"/>
    </location>
</feature>
<feature type="transmembrane region" description="Helical" evidence="7">
    <location>
        <begin position="242"/>
        <end position="260"/>
    </location>
</feature>
<feature type="signal peptide" evidence="8">
    <location>
        <begin position="1"/>
        <end position="18"/>
    </location>
</feature>
<evidence type="ECO:0000256" key="8">
    <source>
        <dbReference type="SAM" id="SignalP"/>
    </source>
</evidence>
<evidence type="ECO:0000313" key="11">
    <source>
        <dbReference type="Proteomes" id="UP001610335"/>
    </source>
</evidence>
<feature type="region of interest" description="Disordered" evidence="6">
    <location>
        <begin position="363"/>
        <end position="402"/>
    </location>
</feature>
<keyword evidence="4 7" id="KW-0472">Membrane</keyword>
<keyword evidence="8" id="KW-0732">Signal</keyword>
<proteinExistence type="predicted"/>
<dbReference type="Proteomes" id="UP001610335">
    <property type="component" value="Unassembled WGS sequence"/>
</dbReference>
<feature type="domain" description="TM7S3/TM198-like" evidence="9">
    <location>
        <begin position="112"/>
        <end position="315"/>
    </location>
</feature>
<evidence type="ECO:0000256" key="6">
    <source>
        <dbReference type="SAM" id="MobiDB-lite"/>
    </source>
</evidence>
<evidence type="ECO:0000256" key="2">
    <source>
        <dbReference type="ARBA" id="ARBA00022692"/>
    </source>
</evidence>
<evidence type="ECO:0000256" key="1">
    <source>
        <dbReference type="ARBA" id="ARBA00004141"/>
    </source>
</evidence>
<feature type="region of interest" description="Disordered" evidence="6">
    <location>
        <begin position="1077"/>
        <end position="1099"/>
    </location>
</feature>
<feature type="transmembrane region" description="Helical" evidence="7">
    <location>
        <begin position="134"/>
        <end position="154"/>
    </location>
</feature>
<feature type="compositionally biased region" description="Low complexity" evidence="6">
    <location>
        <begin position="51"/>
        <end position="75"/>
    </location>
</feature>
<gene>
    <name evidence="10" type="ORF">BDW59DRAFT_27811</name>
</gene>
<feature type="compositionally biased region" description="Basic and acidic residues" evidence="6">
    <location>
        <begin position="714"/>
        <end position="728"/>
    </location>
</feature>
<evidence type="ECO:0000256" key="5">
    <source>
        <dbReference type="SAM" id="Coils"/>
    </source>
</evidence>
<feature type="compositionally biased region" description="Basic and acidic residues" evidence="6">
    <location>
        <begin position="1172"/>
        <end position="1182"/>
    </location>
</feature>
<dbReference type="EMBL" id="JBFXLS010000136">
    <property type="protein sequence ID" value="KAL2813812.1"/>
    <property type="molecule type" value="Genomic_DNA"/>
</dbReference>
<feature type="compositionally biased region" description="Low complexity" evidence="6">
    <location>
        <begin position="980"/>
        <end position="990"/>
    </location>
</feature>
<feature type="compositionally biased region" description="Polar residues" evidence="6">
    <location>
        <begin position="1187"/>
        <end position="1196"/>
    </location>
</feature>
<dbReference type="PANTHER" id="PTHR39469">
    <property type="entry name" value="CHROMOSOME 1, WHOLE GENOME SHOTGUN SEQUENCE"/>
    <property type="match status" value="1"/>
</dbReference>
<comment type="caution">
    <text evidence="10">The sequence shown here is derived from an EMBL/GenBank/DDBJ whole genome shotgun (WGS) entry which is preliminary data.</text>
</comment>
<feature type="region of interest" description="Disordered" evidence="6">
    <location>
        <begin position="496"/>
        <end position="526"/>
    </location>
</feature>
<feature type="compositionally biased region" description="Basic and acidic residues" evidence="6">
    <location>
        <begin position="735"/>
        <end position="748"/>
    </location>
</feature>
<evidence type="ECO:0000256" key="4">
    <source>
        <dbReference type="ARBA" id="ARBA00023136"/>
    </source>
</evidence>
<feature type="region of interest" description="Disordered" evidence="6">
    <location>
        <begin position="422"/>
        <end position="475"/>
    </location>
</feature>
<sequence>MRVHFLVLVAYLCPVLLALVARAPHIDRQYGGLLPRETDPSTTSTEVPPDATTTNATSIATPTGNSTTISSSTSIPLLNTSPSIEEEDGGNSTAPGALPLQPSVTPALGVGGFILIVTGAVLALIGVRNLWVQVFLSSAFLTSLGVTVLIVYVMSPPVRIAIQGAYLVAVVITGLTFGALAIVFKELAEGLGCLLGGFCTSMWLLSTKPGGLITATDAKTGFIGAVSVGFYALSFSHYTRPYGLIGSTSIAGGTAIALGIDCYSKAGLKEFWLYLWALNDNIFPLDTTTYPVTRYIKVELAATVIIAIMGVISQLRLWKVVRERRAREEERREEEQKRKDEAEAEVVKRLEENNMKERMEWEAKYGDPSATESSSSSIPELATGSHSCVADQGAAKEKGDALEKESISDSIVSYRCSDCRAQGADEASEYSETQHQEGMDTTEQKKTCANQPVIDQSEPYPKSIGDAAVSDDKSSDMTAIVGTETASVYSKRLSVLSRKSAKSGGTRPVSGSPEALITRDDASTRGFVDEINDVDSDCYTIAADSQYQAMLNEEQPQQSEKPEEVPENSALQLKENTEGQQVQPSEKESNAAKKENATPSTKIIHHEDLVKEEPPAENTSNQAGREEQPVHVDTSPRRGEADKDTSAQCHAGHLETSKEIPLSTGDNVQLEPEPRRKVGTDDALSLQGKKASSVVNENHQPAKEPPQGNQASKPEIKRRIKESPKSNKDFATSPSHEKPSKEDSRRPLEPPIIEIEEPDDVPSKGKSQQKKEGSTREYQAQVSGIKGNRGPLADTSNPPWDEKPLQGADLQPQSLSAERLKVIPGGRAQSKQKEEKKEEEPKRLDAQTVEQIPKHTSRVVQTYRMNEWAKHLTNADIPELEPIQPFAEKQPKSQSPAEKEEAAPVKMTDLLQTPLNGQPPPAVESRVPNEGHPHDSWTGSQKKQRRSTSPRRLSGLSVGSAHNLSQHLPHAVQPPSYIPTSSSVTLLSSVAPVEPAREESEKAKPKWKGPLPLIAVREDMVRGRLSSLSLPTDPYTRNSPGSPTELSPQYSTFSIPEEDDDNMPLSRRRTMLHQQATPISPTNTSPAPPRWNNSGVPSRVNSPAVLAAWRESVREDLEERRDPLKITTHSTATTTGPAERSASPFSQLGQRNASSASIHLSEKIAEGMQRGDMSELHREAMRRMQAKANQNVHPPA</sequence>
<dbReference type="Pfam" id="PF13886">
    <property type="entry name" value="TM7S3_TM198"/>
    <property type="match status" value="1"/>
</dbReference>
<feature type="transmembrane region" description="Helical" evidence="7">
    <location>
        <begin position="300"/>
        <end position="318"/>
    </location>
</feature>
<feature type="compositionally biased region" description="Basic and acidic residues" evidence="6">
    <location>
        <begin position="585"/>
        <end position="596"/>
    </location>
</feature>
<feature type="compositionally biased region" description="Basic and acidic residues" evidence="6">
    <location>
        <begin position="1115"/>
        <end position="1124"/>
    </location>
</feature>
<feature type="compositionally biased region" description="Basic and acidic residues" evidence="6">
    <location>
        <begin position="432"/>
        <end position="446"/>
    </location>
</feature>
<feature type="compositionally biased region" description="Basic and acidic residues" evidence="6">
    <location>
        <begin position="995"/>
        <end position="1004"/>
    </location>
</feature>
<accession>A0ABR4HEI0</accession>
<evidence type="ECO:0000256" key="7">
    <source>
        <dbReference type="SAM" id="Phobius"/>
    </source>
</evidence>
<feature type="chain" id="PRO_5045324887" description="TM7S3/TM198-like domain-containing protein" evidence="8">
    <location>
        <begin position="19"/>
        <end position="1196"/>
    </location>
</feature>
<feature type="transmembrane region" description="Helical" evidence="7">
    <location>
        <begin position="107"/>
        <end position="127"/>
    </location>
</feature>
<keyword evidence="2 7" id="KW-0812">Transmembrane</keyword>
<keyword evidence="3 7" id="KW-1133">Transmembrane helix</keyword>
<feature type="compositionally biased region" description="Polar residues" evidence="6">
    <location>
        <begin position="1143"/>
        <end position="1158"/>
    </location>
</feature>
<keyword evidence="5" id="KW-0175">Coiled coil</keyword>
<feature type="compositionally biased region" description="Basic and acidic residues" evidence="6">
    <location>
        <begin position="831"/>
        <end position="845"/>
    </location>
</feature>
<dbReference type="InterPro" id="IPR025256">
    <property type="entry name" value="TM7S3/TM198-like_dom"/>
</dbReference>
<feature type="transmembrane region" description="Helical" evidence="7">
    <location>
        <begin position="160"/>
        <end position="183"/>
    </location>
</feature>